<reference evidence="2" key="1">
    <citation type="journal article" date="2021" name="PeerJ">
        <title>Extensive microbial diversity within the chicken gut microbiome revealed by metagenomics and culture.</title>
        <authorList>
            <person name="Gilroy R."/>
            <person name="Ravi A."/>
            <person name="Getino M."/>
            <person name="Pursley I."/>
            <person name="Horton D.L."/>
            <person name="Alikhan N.F."/>
            <person name="Baker D."/>
            <person name="Gharbi K."/>
            <person name="Hall N."/>
            <person name="Watson M."/>
            <person name="Adriaenssens E.M."/>
            <person name="Foster-Nyarko E."/>
            <person name="Jarju S."/>
            <person name="Secka A."/>
            <person name="Antonio M."/>
            <person name="Oren A."/>
            <person name="Chaudhuri R.R."/>
            <person name="La Ragione R."/>
            <person name="Hildebrand F."/>
            <person name="Pallen M.J."/>
        </authorList>
    </citation>
    <scope>NUCLEOTIDE SEQUENCE</scope>
    <source>
        <strain evidence="2">ChiSjej1B19-8411</strain>
    </source>
</reference>
<comment type="caution">
    <text evidence="2">The sequence shown here is derived from an EMBL/GenBank/DDBJ whole genome shotgun (WGS) entry which is preliminary data.</text>
</comment>
<dbReference type="SUPFAM" id="SSF103025">
    <property type="entry name" value="Folate-binding domain"/>
    <property type="match status" value="1"/>
</dbReference>
<evidence type="ECO:0000259" key="1">
    <source>
        <dbReference type="Pfam" id="PF01571"/>
    </source>
</evidence>
<sequence>MGKKLEAMGFVPLQNEVTYKNLFGNMQVWEADSWQEASLSWKKSSYIHAGISGGRQYIKGPDAQKLLSRISINDVYNWKVNRCKHLVMCDENGLIVNHALTQRNSEEEFCMYAGNPWPIIKELQTGKYNAEIIQDSCFVFQMSGTLAYEFRGPAEFGPEVYQKIWEDGQEYDLKRLGWKTYTVNHTEGGFPQMTVGFETAAVVDPVFMSVPELASVGCQKHTGSYDPADARARLRTAGEVDWLWMARFDHDFIGREALEKEKANPKRKIVNLEWNLDDIMEIYRSHFEEGEDYKMIEFPCGQPQPAGGHADIVSTHDGKVVGVSSCTLYSYYYRTLFSQCILDIDQAELGNEVLVHWGDFGKKIKKARAQPKLLQKYLRVSPGFFRFECQPHSQQIFYIFFIRQII</sequence>
<dbReference type="Gene3D" id="3.30.1360.120">
    <property type="entry name" value="Probable tRNA modification gtpase trme, domain 1"/>
    <property type="match status" value="1"/>
</dbReference>
<accession>A0A9D2B1P5</accession>
<dbReference type="Pfam" id="PF01571">
    <property type="entry name" value="GCV_T"/>
    <property type="match status" value="1"/>
</dbReference>
<organism evidence="2 3">
    <name type="scientific">Candidatus Blautia gallistercoris</name>
    <dbReference type="NCBI Taxonomy" id="2838490"/>
    <lineage>
        <taxon>Bacteria</taxon>
        <taxon>Bacillati</taxon>
        <taxon>Bacillota</taxon>
        <taxon>Clostridia</taxon>
        <taxon>Lachnospirales</taxon>
        <taxon>Lachnospiraceae</taxon>
        <taxon>Blautia</taxon>
    </lineage>
</organism>
<evidence type="ECO:0000313" key="2">
    <source>
        <dbReference type="EMBL" id="HIX58282.1"/>
    </source>
</evidence>
<dbReference type="InterPro" id="IPR006222">
    <property type="entry name" value="GCVT_N"/>
</dbReference>
<evidence type="ECO:0000313" key="3">
    <source>
        <dbReference type="Proteomes" id="UP000886817"/>
    </source>
</evidence>
<dbReference type="EMBL" id="DXEX01000026">
    <property type="protein sequence ID" value="HIX58282.1"/>
    <property type="molecule type" value="Genomic_DNA"/>
</dbReference>
<name>A0A9D2B1P5_9FIRM</name>
<dbReference type="AlphaFoldDB" id="A0A9D2B1P5"/>
<gene>
    <name evidence="2" type="ORF">IAA45_00990</name>
</gene>
<dbReference type="Proteomes" id="UP000886817">
    <property type="component" value="Unassembled WGS sequence"/>
</dbReference>
<dbReference type="InterPro" id="IPR027266">
    <property type="entry name" value="TrmE/GcvT-like"/>
</dbReference>
<reference evidence="2" key="2">
    <citation type="submission" date="2021-04" db="EMBL/GenBank/DDBJ databases">
        <authorList>
            <person name="Gilroy R."/>
        </authorList>
    </citation>
    <scope>NUCLEOTIDE SEQUENCE</scope>
    <source>
        <strain evidence="2">ChiSjej1B19-8411</strain>
    </source>
</reference>
<proteinExistence type="predicted"/>
<dbReference type="Gene3D" id="3.30.70.1400">
    <property type="entry name" value="Aminomethyltransferase beta-barrel domains"/>
    <property type="match status" value="1"/>
</dbReference>
<feature type="domain" description="GCVT N-terminal" evidence="1">
    <location>
        <begin position="54"/>
        <end position="113"/>
    </location>
</feature>
<protein>
    <recommendedName>
        <fullName evidence="1">GCVT N-terminal domain-containing protein</fullName>
    </recommendedName>
</protein>